<sequence length="380" mass="42574">MPLKSLTPQPSYPLPPPQLPHSVSLTSAPPSKFPSPLLPPSKFPSPHPLTHAFSSPPFFLFHFSISSFQMFIHSYLSRTLLLELTATSKNSIVSFLSSSLLLSKTLRYFTTSIQQQRVAAPRSSITTIVQKQGSLRSFMAGNLDGRVNSMRWPNAILFGDSITQYGFSHDGCWVALIADFLQRKCDVFNRGFSGYNSRWCKKILSSILSSEDLKDTVFVTIFLGANDCADKDINPHQHVPVDEYKTNMCAIVKEFEHLGIPAEKIILISPPVVDEDTWAKECKTKGRPLSNFNKNTSLYAKACVEAAQQTGTHCIDLYTEMLKHDDWKSMLNDGLHLSNKGSHFLFSLLRPIVGKHTSHLPFKLPYWGDVDPENLNSLLD</sequence>
<dbReference type="FunFam" id="3.40.50.1110:FF:000002">
    <property type="entry name" value="isoamyl acetate-hydrolyzing esterase 1 homolog"/>
    <property type="match status" value="1"/>
</dbReference>
<name>A0A812DBG1_ACAPH</name>
<dbReference type="GO" id="GO:0016787">
    <property type="term" value="F:hydrolase activity"/>
    <property type="evidence" value="ECO:0007669"/>
    <property type="project" value="UniProtKB-KW"/>
</dbReference>
<comment type="caution">
    <text evidence="7">The sequence shown here is derived from an EMBL/GenBank/DDBJ whole genome shotgun (WGS) entry which is preliminary data.</text>
</comment>
<reference evidence="7" key="1">
    <citation type="submission" date="2021-01" db="EMBL/GenBank/DDBJ databases">
        <authorList>
            <person name="Li R."/>
            <person name="Bekaert M."/>
        </authorList>
    </citation>
    <scope>NUCLEOTIDE SEQUENCE</scope>
    <source>
        <strain evidence="7">Farmed</strain>
    </source>
</reference>
<evidence type="ECO:0000259" key="6">
    <source>
        <dbReference type="Pfam" id="PF13472"/>
    </source>
</evidence>
<gene>
    <name evidence="7" type="ORF">SPHA_50997</name>
</gene>
<protein>
    <recommendedName>
        <fullName evidence="4">Isoamyl acetate-hydrolyzing esterase 1 homolog</fullName>
    </recommendedName>
</protein>
<feature type="region of interest" description="Disordered" evidence="5">
    <location>
        <begin position="1"/>
        <end position="37"/>
    </location>
</feature>
<evidence type="ECO:0000256" key="4">
    <source>
        <dbReference type="ARBA" id="ARBA00026152"/>
    </source>
</evidence>
<dbReference type="CDD" id="cd01838">
    <property type="entry name" value="Isoamyl_acetate_hydrolase_like"/>
    <property type="match status" value="1"/>
</dbReference>
<feature type="compositionally biased region" description="Pro residues" evidence="5">
    <location>
        <begin position="10"/>
        <end position="19"/>
    </location>
</feature>
<evidence type="ECO:0000256" key="2">
    <source>
        <dbReference type="ARBA" id="ARBA00024673"/>
    </source>
</evidence>
<evidence type="ECO:0000256" key="5">
    <source>
        <dbReference type="SAM" id="MobiDB-lite"/>
    </source>
</evidence>
<dbReference type="SUPFAM" id="SSF52266">
    <property type="entry name" value="SGNH hydrolase"/>
    <property type="match status" value="1"/>
</dbReference>
<dbReference type="OrthoDB" id="671439at2759"/>
<dbReference type="EMBL" id="CAHIKZ030003053">
    <property type="protein sequence ID" value="CAE1295611.1"/>
    <property type="molecule type" value="Genomic_DNA"/>
</dbReference>
<dbReference type="Proteomes" id="UP000597762">
    <property type="component" value="Unassembled WGS sequence"/>
</dbReference>
<evidence type="ECO:0000313" key="7">
    <source>
        <dbReference type="EMBL" id="CAE1295611.1"/>
    </source>
</evidence>
<evidence type="ECO:0000256" key="1">
    <source>
        <dbReference type="ARBA" id="ARBA00022801"/>
    </source>
</evidence>
<proteinExistence type="inferred from homology"/>
<dbReference type="Gene3D" id="3.40.50.1110">
    <property type="entry name" value="SGNH hydrolase"/>
    <property type="match status" value="1"/>
</dbReference>
<comment type="function">
    <text evidence="2">Probable lipase.</text>
</comment>
<dbReference type="AlphaFoldDB" id="A0A812DBG1"/>
<dbReference type="InterPro" id="IPR045136">
    <property type="entry name" value="Iah1-like"/>
</dbReference>
<keyword evidence="8" id="KW-1185">Reference proteome</keyword>
<dbReference type="PANTHER" id="PTHR14209">
    <property type="entry name" value="ISOAMYL ACETATE-HYDROLYZING ESTERASE 1"/>
    <property type="match status" value="1"/>
</dbReference>
<evidence type="ECO:0000256" key="3">
    <source>
        <dbReference type="ARBA" id="ARBA00025755"/>
    </source>
</evidence>
<feature type="domain" description="SGNH hydrolase-type esterase" evidence="6">
    <location>
        <begin position="157"/>
        <end position="342"/>
    </location>
</feature>
<dbReference type="PANTHER" id="PTHR14209:SF19">
    <property type="entry name" value="ISOAMYL ACETATE-HYDROLYZING ESTERASE 1 HOMOLOG"/>
    <property type="match status" value="1"/>
</dbReference>
<comment type="similarity">
    <text evidence="3">Belongs to the 'GDSL' lipolytic enzyme family. IAH1 subfamily.</text>
</comment>
<keyword evidence="1 7" id="KW-0378">Hydrolase</keyword>
<organism evidence="7 8">
    <name type="scientific">Acanthosepion pharaonis</name>
    <name type="common">Pharaoh cuttlefish</name>
    <name type="synonym">Sepia pharaonis</name>
    <dbReference type="NCBI Taxonomy" id="158019"/>
    <lineage>
        <taxon>Eukaryota</taxon>
        <taxon>Metazoa</taxon>
        <taxon>Spiralia</taxon>
        <taxon>Lophotrochozoa</taxon>
        <taxon>Mollusca</taxon>
        <taxon>Cephalopoda</taxon>
        <taxon>Coleoidea</taxon>
        <taxon>Decapodiformes</taxon>
        <taxon>Sepiida</taxon>
        <taxon>Sepiina</taxon>
        <taxon>Sepiidae</taxon>
        <taxon>Acanthosepion</taxon>
    </lineage>
</organism>
<accession>A0A812DBG1</accession>
<evidence type="ECO:0000313" key="8">
    <source>
        <dbReference type="Proteomes" id="UP000597762"/>
    </source>
</evidence>
<dbReference type="InterPro" id="IPR013830">
    <property type="entry name" value="SGNH_hydro"/>
</dbReference>
<dbReference type="Pfam" id="PF13472">
    <property type="entry name" value="Lipase_GDSL_2"/>
    <property type="match status" value="1"/>
</dbReference>
<dbReference type="InterPro" id="IPR036514">
    <property type="entry name" value="SGNH_hydro_sf"/>
</dbReference>